<evidence type="ECO:0000313" key="4">
    <source>
        <dbReference type="EMBL" id="GGI94748.1"/>
    </source>
</evidence>
<dbReference type="NCBIfam" id="TIGR03505">
    <property type="entry name" value="FimV_core"/>
    <property type="match status" value="1"/>
</dbReference>
<dbReference type="RefSeq" id="WP_188635382.1">
    <property type="nucleotide sequence ID" value="NZ_BMNN01000001.1"/>
</dbReference>
<dbReference type="InterPro" id="IPR020012">
    <property type="entry name" value="LysM_FimV"/>
</dbReference>
<evidence type="ECO:0000259" key="3">
    <source>
        <dbReference type="PROSITE" id="PS51782"/>
    </source>
</evidence>
<keyword evidence="1" id="KW-0175">Coiled coil</keyword>
<gene>
    <name evidence="4" type="ORF">GCM10009083_09190</name>
</gene>
<evidence type="ECO:0000256" key="2">
    <source>
        <dbReference type="SAM" id="MobiDB-lite"/>
    </source>
</evidence>
<reference evidence="5" key="1">
    <citation type="journal article" date="2019" name="Int. J. Syst. Evol. Microbiol.">
        <title>The Global Catalogue of Microorganisms (GCM) 10K type strain sequencing project: providing services to taxonomists for standard genome sequencing and annotation.</title>
        <authorList>
            <consortium name="The Broad Institute Genomics Platform"/>
            <consortium name="The Broad Institute Genome Sequencing Center for Infectious Disease"/>
            <person name="Wu L."/>
            <person name="Ma J."/>
        </authorList>
    </citation>
    <scope>NUCLEOTIDE SEQUENCE [LARGE SCALE GENOMIC DNA]</scope>
    <source>
        <strain evidence="5">JCM 11590</strain>
    </source>
</reference>
<feature type="compositionally biased region" description="Low complexity" evidence="2">
    <location>
        <begin position="156"/>
        <end position="174"/>
    </location>
</feature>
<dbReference type="PROSITE" id="PS51782">
    <property type="entry name" value="LYSM"/>
    <property type="match status" value="1"/>
</dbReference>
<feature type="region of interest" description="Disordered" evidence="2">
    <location>
        <begin position="405"/>
        <end position="424"/>
    </location>
</feature>
<proteinExistence type="predicted"/>
<protein>
    <recommendedName>
        <fullName evidence="3">LysM domain-containing protein</fullName>
    </recommendedName>
</protein>
<feature type="coiled-coil region" evidence="1">
    <location>
        <begin position="283"/>
        <end position="338"/>
    </location>
</feature>
<dbReference type="Pfam" id="PF25800">
    <property type="entry name" value="FimV_N"/>
    <property type="match status" value="1"/>
</dbReference>
<evidence type="ECO:0000256" key="1">
    <source>
        <dbReference type="SAM" id="Coils"/>
    </source>
</evidence>
<dbReference type="EMBL" id="BMNN01000001">
    <property type="protein sequence ID" value="GGI94748.1"/>
    <property type="molecule type" value="Genomic_DNA"/>
</dbReference>
<feature type="domain" description="LysM" evidence="3">
    <location>
        <begin position="183"/>
        <end position="239"/>
    </location>
</feature>
<dbReference type="InterPro" id="IPR036779">
    <property type="entry name" value="LysM_dom_sf"/>
</dbReference>
<feature type="region of interest" description="Disordered" evidence="2">
    <location>
        <begin position="143"/>
        <end position="174"/>
    </location>
</feature>
<evidence type="ECO:0000313" key="5">
    <source>
        <dbReference type="Proteomes" id="UP000633263"/>
    </source>
</evidence>
<dbReference type="InterPro" id="IPR057840">
    <property type="entry name" value="FimV_N"/>
</dbReference>
<comment type="caution">
    <text evidence="4">The sequence shown here is derived from an EMBL/GenBank/DDBJ whole genome shotgun (WGS) entry which is preliminary data.</text>
</comment>
<dbReference type="Gene3D" id="3.10.350.10">
    <property type="entry name" value="LysM domain"/>
    <property type="match status" value="1"/>
</dbReference>
<keyword evidence="5" id="KW-1185">Reference proteome</keyword>
<dbReference type="Proteomes" id="UP000633263">
    <property type="component" value="Unassembled WGS sequence"/>
</dbReference>
<sequence>MKTHSRLAIGVATLTALHAGVSHALGLGELQLQSALNQPLLAVIHLQDSGGLDPTDIRVSLADADAFARIGIDRPFFLTDLRFTPQRVSGELIIRVESSRPIREPYLNFLVQLDRGNGALLREYTLLLDPPLYVPAPVTAPALSEPGARPPGQTGPSASSTHASPRPAPARAVPVLQPQPNAARYQTRVGDSLWRIAQDTRPGDSVAIQDQMDAILTLNPTAFINGDPGRLRAGQELILPTAVQMGVSSPSAQPSAVPVSWPADTAGRATELAGRLTIEEPKVQALTAEAEAMQQRLTTLETRFQSLLGELEFRDAQIASLQAELDIMRQARDAAQRVAEAPPVAATDDIPSTGDPADAVATPGAIEAAVVVESAAAEKTWLNRGWPLVLALLLLLAGGSWLRSRRQPEPETEPAPRPAAAPRPVVVPGNRTVDPLEGVELYLTYGRFAEARLMLEEAITAEPGRIDLRMRMLGVLADLGDAHRFSEHAREAVARGADPRQIEQLKLRFPLSQNTSQELVEPVDELLPVLAEETGTLDLIDLEFDSSWDLFDDLPETANRRREKLRQLQEDFESNLQDFPEVGELDEVEATHFRERGER</sequence>
<organism evidence="4 5">
    <name type="scientific">Halopseudomonas pertucinogena</name>
    <dbReference type="NCBI Taxonomy" id="86175"/>
    <lineage>
        <taxon>Bacteria</taxon>
        <taxon>Pseudomonadati</taxon>
        <taxon>Pseudomonadota</taxon>
        <taxon>Gammaproteobacteria</taxon>
        <taxon>Pseudomonadales</taxon>
        <taxon>Pseudomonadaceae</taxon>
        <taxon>Halopseudomonas</taxon>
    </lineage>
</organism>
<name>A0ABQ2CL99_9GAMM</name>
<dbReference type="CDD" id="cd00118">
    <property type="entry name" value="LysM"/>
    <property type="match status" value="1"/>
</dbReference>
<dbReference type="InterPro" id="IPR018392">
    <property type="entry name" value="LysM"/>
</dbReference>
<accession>A0ABQ2CL99</accession>